<name>A0A0K0FT66_STRVS</name>
<keyword evidence="1" id="KW-0732">Signal</keyword>
<evidence type="ECO:0000313" key="3">
    <source>
        <dbReference type="WBParaSite" id="SVE_1490400.1"/>
    </source>
</evidence>
<proteinExistence type="predicted"/>
<reference evidence="3" key="2">
    <citation type="submission" date="2015-08" db="UniProtKB">
        <authorList>
            <consortium name="WormBaseParasite"/>
        </authorList>
    </citation>
    <scope>IDENTIFICATION</scope>
</reference>
<feature type="signal peptide" evidence="1">
    <location>
        <begin position="1"/>
        <end position="17"/>
    </location>
</feature>
<sequence length="143" mass="16725">MFLKIYALLSFILLSKASQCPKYTLNRLGYCTFRTTIFGTTFWDGTVISNVTAMLTNKNGTQVFVKPVPVRNNTRFSLDFFFMEEKIDFVALIHYTRNGTEAEVKSFNIPENCERSSQLFNRYVVTMFFEDDYFCFLGIFELK</sequence>
<accession>A0A0K0FT66</accession>
<dbReference type="AlphaFoldDB" id="A0A0K0FT66"/>
<protein>
    <submittedName>
        <fullName evidence="3">Secreted protein</fullName>
    </submittedName>
</protein>
<feature type="chain" id="PRO_5005330065" evidence="1">
    <location>
        <begin position="18"/>
        <end position="143"/>
    </location>
</feature>
<dbReference type="Proteomes" id="UP000035680">
    <property type="component" value="Unassembled WGS sequence"/>
</dbReference>
<keyword evidence="2" id="KW-1185">Reference proteome</keyword>
<organism evidence="2 3">
    <name type="scientific">Strongyloides venezuelensis</name>
    <name type="common">Threadworm</name>
    <dbReference type="NCBI Taxonomy" id="75913"/>
    <lineage>
        <taxon>Eukaryota</taxon>
        <taxon>Metazoa</taxon>
        <taxon>Ecdysozoa</taxon>
        <taxon>Nematoda</taxon>
        <taxon>Chromadorea</taxon>
        <taxon>Rhabditida</taxon>
        <taxon>Tylenchina</taxon>
        <taxon>Panagrolaimomorpha</taxon>
        <taxon>Strongyloidoidea</taxon>
        <taxon>Strongyloididae</taxon>
        <taxon>Strongyloides</taxon>
    </lineage>
</organism>
<reference evidence="2" key="1">
    <citation type="submission" date="2014-07" db="EMBL/GenBank/DDBJ databases">
        <authorList>
            <person name="Martin A.A"/>
            <person name="De Silva N."/>
        </authorList>
    </citation>
    <scope>NUCLEOTIDE SEQUENCE</scope>
</reference>
<evidence type="ECO:0000313" key="2">
    <source>
        <dbReference type="Proteomes" id="UP000035680"/>
    </source>
</evidence>
<evidence type="ECO:0000256" key="1">
    <source>
        <dbReference type="SAM" id="SignalP"/>
    </source>
</evidence>
<dbReference type="WBParaSite" id="SVE_1490400.1">
    <property type="protein sequence ID" value="SVE_1490400.1"/>
    <property type="gene ID" value="SVE_1490400"/>
</dbReference>